<dbReference type="InterPro" id="IPR036291">
    <property type="entry name" value="NAD(P)-bd_dom_sf"/>
</dbReference>
<sequence>MKVLVLGARGFIGGEIVQRLAADPAIEVIPAGRGAPAQIDGAWSRYRAFDLHRPLDWAAAMAGCDAIINCTKFPQGEDANQRLMQAMIEAARQAGVRRLIHFSSMSAFGSANAAVIDEETVPVAPFSAYGRDKLLTEQVCADHAGQGLSILVLRPTLVYGPGGLQWYDYFVNALRRGRLRRLRRNGDGVANLVYVGDVARLCRDALDRDLPPYAMMVVNGPDLITFNDYFALLARKLMGQELAWLDRSRRVWNLRRVLFRLMRKAGQRLPALRAIAEAHIFALEPWVAYTAPSHYQSAVAEGLGLNLREPIATVLDRLAG</sequence>
<proteinExistence type="predicted"/>
<dbReference type="Gene3D" id="3.40.50.720">
    <property type="entry name" value="NAD(P)-binding Rossmann-like Domain"/>
    <property type="match status" value="1"/>
</dbReference>
<dbReference type="InterPro" id="IPR001509">
    <property type="entry name" value="Epimerase_deHydtase"/>
</dbReference>
<name>A0ABW9XGF7_9SPHN</name>
<evidence type="ECO:0000313" key="3">
    <source>
        <dbReference type="Proteomes" id="UP000753724"/>
    </source>
</evidence>
<protein>
    <submittedName>
        <fullName evidence="2">NAD-dependent epimerase/dehydratase family protein</fullName>
    </submittedName>
</protein>
<evidence type="ECO:0000259" key="1">
    <source>
        <dbReference type="Pfam" id="PF01370"/>
    </source>
</evidence>
<gene>
    <name evidence="2" type="ORF">GTZ99_13850</name>
</gene>
<dbReference type="PANTHER" id="PTHR48079">
    <property type="entry name" value="PROTEIN YEEZ"/>
    <property type="match status" value="1"/>
</dbReference>
<dbReference type="EMBL" id="JAAAPO010000005">
    <property type="protein sequence ID" value="NBC37634.1"/>
    <property type="molecule type" value="Genomic_DNA"/>
</dbReference>
<evidence type="ECO:0000313" key="2">
    <source>
        <dbReference type="EMBL" id="NBC37634.1"/>
    </source>
</evidence>
<dbReference type="Pfam" id="PF01370">
    <property type="entry name" value="Epimerase"/>
    <property type="match status" value="1"/>
</dbReference>
<dbReference type="Proteomes" id="UP000753724">
    <property type="component" value="Unassembled WGS sequence"/>
</dbReference>
<organism evidence="2 3">
    <name type="scientific">Novosphingobium ovatum</name>
    <dbReference type="NCBI Taxonomy" id="1908523"/>
    <lineage>
        <taxon>Bacteria</taxon>
        <taxon>Pseudomonadati</taxon>
        <taxon>Pseudomonadota</taxon>
        <taxon>Alphaproteobacteria</taxon>
        <taxon>Sphingomonadales</taxon>
        <taxon>Sphingomonadaceae</taxon>
        <taxon>Novosphingobium</taxon>
    </lineage>
</organism>
<accession>A0ABW9XGF7</accession>
<dbReference type="PANTHER" id="PTHR48079:SF6">
    <property type="entry name" value="NAD(P)-BINDING DOMAIN-CONTAINING PROTEIN-RELATED"/>
    <property type="match status" value="1"/>
</dbReference>
<dbReference type="SUPFAM" id="SSF51735">
    <property type="entry name" value="NAD(P)-binding Rossmann-fold domains"/>
    <property type="match status" value="1"/>
</dbReference>
<feature type="domain" description="NAD-dependent epimerase/dehydratase" evidence="1">
    <location>
        <begin position="3"/>
        <end position="208"/>
    </location>
</feature>
<comment type="caution">
    <text evidence="2">The sequence shown here is derived from an EMBL/GenBank/DDBJ whole genome shotgun (WGS) entry which is preliminary data.</text>
</comment>
<dbReference type="InterPro" id="IPR051783">
    <property type="entry name" value="NAD(P)-dependent_oxidoreduct"/>
</dbReference>
<keyword evidence="3" id="KW-1185">Reference proteome</keyword>
<reference evidence="3" key="1">
    <citation type="submission" date="2020-01" db="EMBL/GenBank/DDBJ databases">
        <title>Sphingomonas sp. strain CSW-10.</title>
        <authorList>
            <person name="Chen W.-M."/>
        </authorList>
    </citation>
    <scope>NUCLEOTIDE SEQUENCE [LARGE SCALE GENOMIC DNA]</scope>
    <source>
        <strain evidence="3">FSY-8</strain>
    </source>
</reference>